<evidence type="ECO:0000256" key="3">
    <source>
        <dbReference type="ARBA" id="ARBA00023027"/>
    </source>
</evidence>
<evidence type="ECO:0000259" key="4">
    <source>
        <dbReference type="Pfam" id="PF01408"/>
    </source>
</evidence>
<dbReference type="SUPFAM" id="SSF55347">
    <property type="entry name" value="Glyceraldehyde-3-phosphate dehydrogenase-like, C-terminal domain"/>
    <property type="match status" value="1"/>
</dbReference>
<evidence type="ECO:0000313" key="6">
    <source>
        <dbReference type="EMBL" id="MBG0740792.1"/>
    </source>
</evidence>
<keyword evidence="3" id="KW-0520">NAD</keyword>
<dbReference type="GO" id="GO:0016491">
    <property type="term" value="F:oxidoreductase activity"/>
    <property type="evidence" value="ECO:0007669"/>
    <property type="project" value="UniProtKB-KW"/>
</dbReference>
<dbReference type="InterPro" id="IPR000683">
    <property type="entry name" value="Gfo/Idh/MocA-like_OxRdtase_N"/>
</dbReference>
<name>A0A931CPR9_9MICC</name>
<dbReference type="Pfam" id="PF01408">
    <property type="entry name" value="GFO_IDH_MocA"/>
    <property type="match status" value="1"/>
</dbReference>
<reference evidence="6 7" key="1">
    <citation type="submission" date="2020-11" db="EMBL/GenBank/DDBJ databases">
        <title>Arthrobacter antarcticus sp. nov., isolated from Antarctic Soil.</title>
        <authorList>
            <person name="Li J."/>
        </authorList>
    </citation>
    <scope>NUCLEOTIDE SEQUENCE [LARGE SCALE GENOMIC DNA]</scope>
    <source>
        <strain evidence="6 7">Z1-20</strain>
    </source>
</reference>
<dbReference type="InterPro" id="IPR055170">
    <property type="entry name" value="GFO_IDH_MocA-like_dom"/>
</dbReference>
<feature type="domain" description="Gfo/Idh/MocA-like oxidoreductase N-terminal" evidence="4">
    <location>
        <begin position="6"/>
        <end position="124"/>
    </location>
</feature>
<evidence type="ECO:0000313" key="7">
    <source>
        <dbReference type="Proteomes" id="UP000655366"/>
    </source>
</evidence>
<accession>A0A931CPR9</accession>
<organism evidence="6 7">
    <name type="scientific">Arthrobacter terrae</name>
    <dbReference type="NCBI Taxonomy" id="2935737"/>
    <lineage>
        <taxon>Bacteria</taxon>
        <taxon>Bacillati</taxon>
        <taxon>Actinomycetota</taxon>
        <taxon>Actinomycetes</taxon>
        <taxon>Micrococcales</taxon>
        <taxon>Micrococcaceae</taxon>
        <taxon>Arthrobacter</taxon>
    </lineage>
</organism>
<evidence type="ECO:0000256" key="2">
    <source>
        <dbReference type="ARBA" id="ARBA00023002"/>
    </source>
</evidence>
<dbReference type="AlphaFoldDB" id="A0A931CPR9"/>
<feature type="domain" description="GFO/IDH/MocA-like oxidoreductase" evidence="5">
    <location>
        <begin position="133"/>
        <end position="252"/>
    </location>
</feature>
<dbReference type="InterPro" id="IPR051317">
    <property type="entry name" value="Gfo/Idh/MocA_oxidoreduct"/>
</dbReference>
<dbReference type="InterPro" id="IPR036291">
    <property type="entry name" value="NAD(P)-bd_dom_sf"/>
</dbReference>
<proteinExistence type="inferred from homology"/>
<evidence type="ECO:0000259" key="5">
    <source>
        <dbReference type="Pfam" id="PF22725"/>
    </source>
</evidence>
<comment type="caution">
    <text evidence="6">The sequence shown here is derived from an EMBL/GenBank/DDBJ whole genome shotgun (WGS) entry which is preliminary data.</text>
</comment>
<dbReference type="EMBL" id="JADNYM010000021">
    <property type="protein sequence ID" value="MBG0740792.1"/>
    <property type="molecule type" value="Genomic_DNA"/>
</dbReference>
<comment type="similarity">
    <text evidence="1">Belongs to the Gfo/Idh/MocA family.</text>
</comment>
<dbReference type="PANTHER" id="PTHR43708">
    <property type="entry name" value="CONSERVED EXPRESSED OXIDOREDUCTASE (EUROFUNG)"/>
    <property type="match status" value="1"/>
</dbReference>
<keyword evidence="2" id="KW-0560">Oxidoreductase</keyword>
<dbReference type="PANTHER" id="PTHR43708:SF5">
    <property type="entry name" value="CONSERVED EXPRESSED OXIDOREDUCTASE (EUROFUNG)-RELATED"/>
    <property type="match status" value="1"/>
</dbReference>
<dbReference type="Gene3D" id="3.30.360.10">
    <property type="entry name" value="Dihydrodipicolinate Reductase, domain 2"/>
    <property type="match status" value="1"/>
</dbReference>
<keyword evidence="7" id="KW-1185">Reference proteome</keyword>
<sequence>MQQLISTAVVGFGLAGSVFHAPAIAANLRYSLDFIVTANPERRALAQRRYPHARIVDTAEELFARPGLDLAILGTPPASHAPLAHAALDRRIAVVVDKPFALTSVQGQELVAHAAAMGVPLTVYQNRRWDGEYLTLRKLLDAGALGEVYRFESRMERWSQEISKRWKAEAKAHDGGGLLYDLGSHLIDQALQLFGPVTQVYSELSARRPQEKADDDDFVALLHATGVRSHLWMNLSAAQKGPRLRVLGSSAAYTKATADLQETQIIAGVLPGTPGYGKDPEQNWGVLGLDGALSPVPTEPGNFPAFYQLLAAALLDGGPLPVDPADAVEALKIIETVRAQHG</sequence>
<evidence type="ECO:0000256" key="1">
    <source>
        <dbReference type="ARBA" id="ARBA00010928"/>
    </source>
</evidence>
<dbReference type="Gene3D" id="3.40.50.720">
    <property type="entry name" value="NAD(P)-binding Rossmann-like Domain"/>
    <property type="match status" value="1"/>
</dbReference>
<dbReference type="Proteomes" id="UP000655366">
    <property type="component" value="Unassembled WGS sequence"/>
</dbReference>
<gene>
    <name evidence="6" type="ORF">IV500_15560</name>
</gene>
<dbReference type="Pfam" id="PF22725">
    <property type="entry name" value="GFO_IDH_MocA_C3"/>
    <property type="match status" value="1"/>
</dbReference>
<protein>
    <submittedName>
        <fullName evidence="6">Gfo/Idh/MocA family oxidoreductase</fullName>
    </submittedName>
</protein>
<dbReference type="GO" id="GO:0000166">
    <property type="term" value="F:nucleotide binding"/>
    <property type="evidence" value="ECO:0007669"/>
    <property type="project" value="InterPro"/>
</dbReference>
<dbReference type="SUPFAM" id="SSF51735">
    <property type="entry name" value="NAD(P)-binding Rossmann-fold domains"/>
    <property type="match status" value="1"/>
</dbReference>